<protein>
    <recommendedName>
        <fullName evidence="5">Lipoprotein</fullName>
    </recommendedName>
</protein>
<gene>
    <name evidence="3" type="ORF">RM649_33320</name>
</gene>
<dbReference type="Proteomes" id="UP001183777">
    <property type="component" value="Unassembled WGS sequence"/>
</dbReference>
<reference evidence="4" key="1">
    <citation type="submission" date="2023-07" db="EMBL/GenBank/DDBJ databases">
        <title>30 novel species of actinomycetes from the DSMZ collection.</title>
        <authorList>
            <person name="Nouioui I."/>
        </authorList>
    </citation>
    <scope>NUCLEOTIDE SEQUENCE [LARGE SCALE GENOMIC DNA]</scope>
    <source>
        <strain evidence="4">DSM 41770</strain>
    </source>
</reference>
<feature type="compositionally biased region" description="Low complexity" evidence="1">
    <location>
        <begin position="132"/>
        <end position="142"/>
    </location>
</feature>
<evidence type="ECO:0000256" key="2">
    <source>
        <dbReference type="SAM" id="SignalP"/>
    </source>
</evidence>
<dbReference type="RefSeq" id="WP_311661297.1">
    <property type="nucleotide sequence ID" value="NZ_JAVREX010000023.1"/>
</dbReference>
<feature type="chain" id="PRO_5045450352" description="Lipoprotein" evidence="2">
    <location>
        <begin position="26"/>
        <end position="232"/>
    </location>
</feature>
<evidence type="ECO:0008006" key="5">
    <source>
        <dbReference type="Google" id="ProtNLM"/>
    </source>
</evidence>
<evidence type="ECO:0000313" key="4">
    <source>
        <dbReference type="Proteomes" id="UP001183777"/>
    </source>
</evidence>
<dbReference type="EMBL" id="JAVREX010000023">
    <property type="protein sequence ID" value="MDT0432491.1"/>
    <property type="molecule type" value="Genomic_DNA"/>
</dbReference>
<comment type="caution">
    <text evidence="3">The sequence shown here is derived from an EMBL/GenBank/DDBJ whole genome shotgun (WGS) entry which is preliminary data.</text>
</comment>
<evidence type="ECO:0000313" key="3">
    <source>
        <dbReference type="EMBL" id="MDT0432491.1"/>
    </source>
</evidence>
<keyword evidence="4" id="KW-1185">Reference proteome</keyword>
<organism evidence="3 4">
    <name type="scientific">Streptomyces salyersiae</name>
    <dbReference type="NCBI Taxonomy" id="3075530"/>
    <lineage>
        <taxon>Bacteria</taxon>
        <taxon>Bacillati</taxon>
        <taxon>Actinomycetota</taxon>
        <taxon>Actinomycetes</taxon>
        <taxon>Kitasatosporales</taxon>
        <taxon>Streptomycetaceae</taxon>
        <taxon>Streptomyces</taxon>
    </lineage>
</organism>
<name>A0ABU2RUH6_9ACTN</name>
<feature type="signal peptide" evidence="2">
    <location>
        <begin position="1"/>
        <end position="25"/>
    </location>
</feature>
<proteinExistence type="predicted"/>
<accession>A0ABU2RUH6</accession>
<sequence>MRRLPARLAAAATCGVLVLGPTACDALGGPAQARGPLSGLSDPEITDEAVAATRAAPDVRLAVTTRSTDGPVQAFVTTDSRGACAGTFATGPAGTTEPVRTGGPVYTKSGEAMLRAAAKDTPSSARSRRAAGRPVRASGARSPGPPCLTLHGETDGTSWTAHVAARGPAHLLKAPLTRGAAAPLTVEFSGFGEPFTVERPRLTGRLLKWASAGISRGHPPASPVIPPRRPGW</sequence>
<keyword evidence="2" id="KW-0732">Signal</keyword>
<feature type="region of interest" description="Disordered" evidence="1">
    <location>
        <begin position="117"/>
        <end position="146"/>
    </location>
</feature>
<evidence type="ECO:0000256" key="1">
    <source>
        <dbReference type="SAM" id="MobiDB-lite"/>
    </source>
</evidence>